<dbReference type="Proteomes" id="UP000321532">
    <property type="component" value="Unassembled WGS sequence"/>
</dbReference>
<organism evidence="1 2">
    <name type="scientific">Adhaeribacter aerolatus</name>
    <dbReference type="NCBI Taxonomy" id="670289"/>
    <lineage>
        <taxon>Bacteria</taxon>
        <taxon>Pseudomonadati</taxon>
        <taxon>Bacteroidota</taxon>
        <taxon>Cytophagia</taxon>
        <taxon>Cytophagales</taxon>
        <taxon>Hymenobacteraceae</taxon>
        <taxon>Adhaeribacter</taxon>
    </lineage>
</organism>
<accession>A0A512B436</accession>
<reference evidence="1 2" key="1">
    <citation type="submission" date="2019-07" db="EMBL/GenBank/DDBJ databases">
        <title>Whole genome shotgun sequence of Adhaeribacter aerolatus NBRC 106133.</title>
        <authorList>
            <person name="Hosoyama A."/>
            <person name="Uohara A."/>
            <person name="Ohji S."/>
            <person name="Ichikawa N."/>
        </authorList>
    </citation>
    <scope>NUCLEOTIDE SEQUENCE [LARGE SCALE GENOMIC DNA]</scope>
    <source>
        <strain evidence="1 2">NBRC 106133</strain>
    </source>
</reference>
<dbReference type="Pfam" id="PF14281">
    <property type="entry name" value="PDDEXK_4"/>
    <property type="match status" value="1"/>
</dbReference>
<dbReference type="RefSeq" id="WP_170252660.1">
    <property type="nucleotide sequence ID" value="NZ_BJYS01000040.1"/>
</dbReference>
<gene>
    <name evidence="1" type="ORF">AAE02nite_42210</name>
</gene>
<comment type="caution">
    <text evidence="1">The sequence shown here is derived from an EMBL/GenBank/DDBJ whole genome shotgun (WGS) entry which is preliminary data.</text>
</comment>
<sequence>MEIAKHEFIKPSIQLNPIFDLGALLSKHLNEVQQLISSEKLIRLSKEHSELEKKEIDIGLNVFQIVSDTYYRENFHSDILQAILSPNGKHKEGYLFLNLFISFLNRHSRNGWIKKSEYQNTIVERETGRIDILIKDLTSKKAIIIENKIYGASDMDRQIPRYVEYIKNQGFSVDSIVYLVLSGNKQPSTHDWTLSEIASILPKMFYISAYNETSEDLFNGWLSKCEKQTNNIDTLFLLRQYNNLISYLGGKNMNKPLMEEFLKNMLIDDNYNKAIALNSMFQDLIIYRRDKIIDKFKFDCSPFTRVYDWKHYAVLDNCTFNDIRFAIDIIVEQDMYRFQFFVRSYDSKTGRINPATTFLQENNLIDSFFESGDRWEKQFLFPSQEDALYGYITTFKAILKDYTATTTINEQ</sequence>
<dbReference type="AlphaFoldDB" id="A0A512B436"/>
<evidence type="ECO:0000313" key="1">
    <source>
        <dbReference type="EMBL" id="GEO06557.1"/>
    </source>
</evidence>
<dbReference type="InterPro" id="IPR029470">
    <property type="entry name" value="PDDEXK_4"/>
</dbReference>
<keyword evidence="2" id="KW-1185">Reference proteome</keyword>
<name>A0A512B436_9BACT</name>
<evidence type="ECO:0000313" key="2">
    <source>
        <dbReference type="Proteomes" id="UP000321532"/>
    </source>
</evidence>
<protein>
    <submittedName>
        <fullName evidence="1">Uncharacterized protein</fullName>
    </submittedName>
</protein>
<dbReference type="EMBL" id="BJYS01000040">
    <property type="protein sequence ID" value="GEO06557.1"/>
    <property type="molecule type" value="Genomic_DNA"/>
</dbReference>
<proteinExistence type="predicted"/>